<proteinExistence type="predicted"/>
<dbReference type="AlphaFoldDB" id="A0A4Z0J995"/>
<accession>A0A4Z0J995</accession>
<keyword evidence="1" id="KW-0472">Membrane</keyword>
<organism evidence="2 3">
    <name type="scientific">Levilactobacillus suantsaiihabitans</name>
    <dbReference type="NCBI Taxonomy" id="2487722"/>
    <lineage>
        <taxon>Bacteria</taxon>
        <taxon>Bacillati</taxon>
        <taxon>Bacillota</taxon>
        <taxon>Bacilli</taxon>
        <taxon>Lactobacillales</taxon>
        <taxon>Lactobacillaceae</taxon>
        <taxon>Levilactobacillus</taxon>
    </lineage>
</organism>
<dbReference type="Proteomes" id="UP000297348">
    <property type="component" value="Unassembled WGS sequence"/>
</dbReference>
<evidence type="ECO:0000313" key="3">
    <source>
        <dbReference type="Proteomes" id="UP000297348"/>
    </source>
</evidence>
<evidence type="ECO:0000256" key="1">
    <source>
        <dbReference type="SAM" id="Phobius"/>
    </source>
</evidence>
<reference evidence="2 3" key="1">
    <citation type="submission" date="2018-10" db="EMBL/GenBank/DDBJ databases">
        <title>Lactobacillus sp. R7 and Lactobacillus sp. R19 isolated from fermented mustard green product of Taiwan.</title>
        <authorList>
            <person name="Lin S.-T."/>
        </authorList>
    </citation>
    <scope>NUCLEOTIDE SEQUENCE [LARGE SCALE GENOMIC DNA]</scope>
    <source>
        <strain evidence="2 3">BCRC 81129</strain>
    </source>
</reference>
<dbReference type="OrthoDB" id="9832741at2"/>
<evidence type="ECO:0000313" key="2">
    <source>
        <dbReference type="EMBL" id="TGD18594.1"/>
    </source>
</evidence>
<dbReference type="EMBL" id="RKLX01000011">
    <property type="protein sequence ID" value="TGD18594.1"/>
    <property type="molecule type" value="Genomic_DNA"/>
</dbReference>
<gene>
    <name evidence="2" type="ORF">EGT51_08045</name>
</gene>
<name>A0A4Z0J995_9LACO</name>
<keyword evidence="1" id="KW-1133">Transmembrane helix</keyword>
<protein>
    <submittedName>
        <fullName evidence="2">Uncharacterized protein</fullName>
    </submittedName>
</protein>
<keyword evidence="3" id="KW-1185">Reference proteome</keyword>
<feature type="transmembrane region" description="Helical" evidence="1">
    <location>
        <begin position="102"/>
        <end position="119"/>
    </location>
</feature>
<keyword evidence="1" id="KW-0812">Transmembrane</keyword>
<sequence length="121" mass="13782">MHKHVLLLWAKFFKIKQKGFPSLVKSRDEKPFRGTTQVVDPVDRPAQLEYKHTLPMVTYRLTAYPNVTASFQAATKKVLFGKLTPDWVCTKSQLTDGVIKRTGLSCVFYLVALILAPIFKL</sequence>
<comment type="caution">
    <text evidence="2">The sequence shown here is derived from an EMBL/GenBank/DDBJ whole genome shotgun (WGS) entry which is preliminary data.</text>
</comment>